<dbReference type="InterPro" id="IPR049712">
    <property type="entry name" value="Poly_export"/>
</dbReference>
<dbReference type="PANTHER" id="PTHR33619:SF3">
    <property type="entry name" value="POLYSACCHARIDE EXPORT PROTEIN GFCE-RELATED"/>
    <property type="match status" value="1"/>
</dbReference>
<dbReference type="AlphaFoldDB" id="A0A143BKZ3"/>
<evidence type="ECO:0000259" key="18">
    <source>
        <dbReference type="Pfam" id="PF22461"/>
    </source>
</evidence>
<feature type="domain" description="SLBB" evidence="18">
    <location>
        <begin position="245"/>
        <end position="322"/>
    </location>
</feature>
<keyword evidence="3" id="KW-0813">Transport</keyword>
<evidence type="ECO:0000256" key="15">
    <source>
        <dbReference type="SAM" id="Phobius"/>
    </source>
</evidence>
<keyword evidence="9" id="KW-0406">Ion transport</keyword>
<evidence type="ECO:0000256" key="12">
    <source>
        <dbReference type="ARBA" id="ARBA00023139"/>
    </source>
</evidence>
<sequence length="808" mass="85924">MALAAGLLTGAAAGPAPLVAQGLPANLPTPTQAQDLLQKRPELVVQLRQRIQSSGLTRDQLTARLRAAGYPDSLLEQIMGPGPAGALATNPDSLIGAVRALGLMDETDAATLRRQVISATGEAGAGKSPTAPTVDDGSTLFGYALFAQATTLFDPNMGGPVDASYRLGAGDQLVLILSGDVEAAYTLDVTREGFVVVPVVGTVPVASLTLGQLEALLRTRLARVYSGVGSTTRFTVSVARLRSNQVFVAGDVQQPGSYRISSAGTALTALYAAGGPAERGSLRQVEIRRRGAPVQRFDVYDYLVRGDASGDVRLEQGDVIFVPPHGPRVRVSGGVLRPATYELRAGESLKDLIQAAGGFSEDASSRRLRIQRIVPQAQRTAEGSDRLVLDVQLPAGVASAAAVPLESGDIVEIPRVATRVRQRIVVSGNVWQPGAQGITAGTTLTEALQRAGGLKPDSYLGRVLISRLRPDSTREQVAAMLRAADGSTAEPVLLREDDEITVFAVTDFRAERHVSLTGAVRKPGRYAYREGMTMRDLVLQAGGLLPSAQIVEAEIARLPEQREEGRLARTFRAPLDSSYLVDTPRAIRPGTDVVLQPYDNVLILRQPDWQLLWSVTLSGEVRFPGVYALTSKGERLSDLIARAGGLTTAAYPAGILFERGANHDRVGVDLPSVLKDPRDRDNLLMQDGDSVDIPRYNALVTVTGAVNSPVAVPYEPGASLAHYIRAAGGPTRLADTKRAYVQQANGKVTARDRHFMVFQHTPAPTPGSRVVVPARDPSEKRDVAQLMGTVAQVLGSLVTVVVVLSRTN</sequence>
<comment type="subcellular location">
    <subcellularLocation>
        <location evidence="1">Cell outer membrane</location>
        <topology evidence="1">Multi-pass membrane protein</topology>
    </subcellularLocation>
</comment>
<evidence type="ECO:0000256" key="13">
    <source>
        <dbReference type="ARBA" id="ARBA00023237"/>
    </source>
</evidence>
<evidence type="ECO:0000313" key="20">
    <source>
        <dbReference type="Proteomes" id="UP000076404"/>
    </source>
</evidence>
<keyword evidence="4" id="KW-1134">Transmembrane beta strand</keyword>
<evidence type="ECO:0000256" key="14">
    <source>
        <dbReference type="ARBA" id="ARBA00023288"/>
    </source>
</evidence>
<dbReference type="EMBL" id="CP011454">
    <property type="protein sequence ID" value="AMW05707.1"/>
    <property type="molecule type" value="Genomic_DNA"/>
</dbReference>
<dbReference type="InterPro" id="IPR019554">
    <property type="entry name" value="Soluble_ligand-bd"/>
</dbReference>
<dbReference type="GO" id="GO:0015288">
    <property type="term" value="F:porin activity"/>
    <property type="evidence" value="ECO:0007669"/>
    <property type="project" value="UniProtKB-KW"/>
</dbReference>
<evidence type="ECO:0000256" key="1">
    <source>
        <dbReference type="ARBA" id="ARBA00004571"/>
    </source>
</evidence>
<keyword evidence="5" id="KW-0762">Sugar transport</keyword>
<reference evidence="19 20" key="1">
    <citation type="journal article" date="2014" name="Proc. Natl. Acad. Sci. U.S.A.">
        <title>Functional type 2 photosynthetic reaction centers found in the rare bacterial phylum Gemmatimonadetes.</title>
        <authorList>
            <person name="Zeng Y."/>
            <person name="Feng F."/>
            <person name="Medova H."/>
            <person name="Dean J."/>
            <person name="Koblizek M."/>
        </authorList>
    </citation>
    <scope>NUCLEOTIDE SEQUENCE [LARGE SCALE GENOMIC DNA]</scope>
    <source>
        <strain evidence="19 20">AP64</strain>
    </source>
</reference>
<dbReference type="InterPro" id="IPR003715">
    <property type="entry name" value="Poly_export_N"/>
</dbReference>
<feature type="domain" description="Soluble ligand binding" evidence="17">
    <location>
        <begin position="328"/>
        <end position="373"/>
    </location>
</feature>
<dbReference type="Pfam" id="PF10531">
    <property type="entry name" value="SLBB"/>
    <property type="match status" value="5"/>
</dbReference>
<dbReference type="InterPro" id="IPR054765">
    <property type="entry name" value="SLBB_dom"/>
</dbReference>
<evidence type="ECO:0000256" key="11">
    <source>
        <dbReference type="ARBA" id="ARBA00023136"/>
    </source>
</evidence>
<comment type="similarity">
    <text evidence="2">Belongs to the BexD/CtrA/VexA family.</text>
</comment>
<dbReference type="Gene3D" id="3.10.560.10">
    <property type="entry name" value="Outer membrane lipoprotein wza domain like"/>
    <property type="match status" value="6"/>
</dbReference>
<dbReference type="eggNOG" id="COG1596">
    <property type="taxonomic scope" value="Bacteria"/>
</dbReference>
<feature type="domain" description="Soluble ligand binding" evidence="17">
    <location>
        <begin position="700"/>
        <end position="749"/>
    </location>
</feature>
<keyword evidence="11 15" id="KW-0472">Membrane</keyword>
<evidence type="ECO:0000256" key="6">
    <source>
        <dbReference type="ARBA" id="ARBA00022692"/>
    </source>
</evidence>
<keyword evidence="20" id="KW-1185">Reference proteome</keyword>
<dbReference type="Pfam" id="PF22461">
    <property type="entry name" value="SLBB_2"/>
    <property type="match status" value="1"/>
</dbReference>
<evidence type="ECO:0008006" key="21">
    <source>
        <dbReference type="Google" id="ProtNLM"/>
    </source>
</evidence>
<organism evidence="19 20">
    <name type="scientific">Gemmatimonas phototrophica</name>
    <dbReference type="NCBI Taxonomy" id="1379270"/>
    <lineage>
        <taxon>Bacteria</taxon>
        <taxon>Pseudomonadati</taxon>
        <taxon>Gemmatimonadota</taxon>
        <taxon>Gemmatimonadia</taxon>
        <taxon>Gemmatimonadales</taxon>
        <taxon>Gemmatimonadaceae</taxon>
        <taxon>Gemmatimonas</taxon>
    </lineage>
</organism>
<evidence type="ECO:0000256" key="3">
    <source>
        <dbReference type="ARBA" id="ARBA00022448"/>
    </source>
</evidence>
<feature type="domain" description="Soluble ligand binding" evidence="17">
    <location>
        <begin position="514"/>
        <end position="549"/>
    </location>
</feature>
<dbReference type="KEGG" id="gph:GEMMAAP_14675"/>
<dbReference type="GO" id="GO:0009279">
    <property type="term" value="C:cell outer membrane"/>
    <property type="evidence" value="ECO:0007669"/>
    <property type="project" value="UniProtKB-SubCell"/>
</dbReference>
<feature type="domain" description="Soluble ligand binding" evidence="17">
    <location>
        <begin position="426"/>
        <end position="477"/>
    </location>
</feature>
<keyword evidence="15" id="KW-1133">Transmembrane helix</keyword>
<dbReference type="PANTHER" id="PTHR33619">
    <property type="entry name" value="POLYSACCHARIDE EXPORT PROTEIN GFCE-RELATED"/>
    <property type="match status" value="1"/>
</dbReference>
<feature type="transmembrane region" description="Helical" evidence="15">
    <location>
        <begin position="783"/>
        <end position="804"/>
    </location>
</feature>
<keyword evidence="6 15" id="KW-0812">Transmembrane</keyword>
<evidence type="ECO:0000256" key="9">
    <source>
        <dbReference type="ARBA" id="ARBA00023065"/>
    </source>
</evidence>
<evidence type="ECO:0000259" key="17">
    <source>
        <dbReference type="Pfam" id="PF10531"/>
    </source>
</evidence>
<keyword evidence="14" id="KW-0449">Lipoprotein</keyword>
<proteinExistence type="inferred from homology"/>
<evidence type="ECO:0000256" key="4">
    <source>
        <dbReference type="ARBA" id="ARBA00022452"/>
    </source>
</evidence>
<evidence type="ECO:0000259" key="16">
    <source>
        <dbReference type="Pfam" id="PF02563"/>
    </source>
</evidence>
<keyword evidence="10" id="KW-0626">Porin</keyword>
<keyword evidence="7" id="KW-0732">Signal</keyword>
<dbReference type="GO" id="GO:0046930">
    <property type="term" value="C:pore complex"/>
    <property type="evidence" value="ECO:0007669"/>
    <property type="project" value="UniProtKB-KW"/>
</dbReference>
<evidence type="ECO:0000256" key="10">
    <source>
        <dbReference type="ARBA" id="ARBA00023114"/>
    </source>
</evidence>
<feature type="domain" description="Soluble ligand binding" evidence="17">
    <location>
        <begin position="615"/>
        <end position="655"/>
    </location>
</feature>
<keyword evidence="12" id="KW-0564">Palmitate</keyword>
<keyword evidence="8" id="KW-0625">Polysaccharide transport</keyword>
<evidence type="ECO:0000256" key="7">
    <source>
        <dbReference type="ARBA" id="ARBA00022729"/>
    </source>
</evidence>
<dbReference type="GO" id="GO:0006811">
    <property type="term" value="P:monoatomic ion transport"/>
    <property type="evidence" value="ECO:0007669"/>
    <property type="project" value="UniProtKB-KW"/>
</dbReference>
<reference evidence="19 20" key="2">
    <citation type="journal article" date="2016" name="Environ. Microbiol. Rep.">
        <title>Metagenomic evidence for the presence of phototrophic Gemmatimonadetes bacteria in diverse environments.</title>
        <authorList>
            <person name="Zeng Y."/>
            <person name="Baumbach J."/>
            <person name="Barbosa E.G."/>
            <person name="Azevedo V."/>
            <person name="Zhang C."/>
            <person name="Koblizek M."/>
        </authorList>
    </citation>
    <scope>NUCLEOTIDE SEQUENCE [LARGE SCALE GENOMIC DNA]</scope>
    <source>
        <strain evidence="19 20">AP64</strain>
    </source>
</reference>
<accession>A0A143BKZ3</accession>
<dbReference type="Proteomes" id="UP000076404">
    <property type="component" value="Chromosome"/>
</dbReference>
<evidence type="ECO:0000256" key="8">
    <source>
        <dbReference type="ARBA" id="ARBA00023047"/>
    </source>
</evidence>
<keyword evidence="13" id="KW-0998">Cell outer membrane</keyword>
<gene>
    <name evidence="19" type="ORF">GEMMAAP_14675</name>
</gene>
<dbReference type="GO" id="GO:0015159">
    <property type="term" value="F:polysaccharide transmembrane transporter activity"/>
    <property type="evidence" value="ECO:0007669"/>
    <property type="project" value="InterPro"/>
</dbReference>
<evidence type="ECO:0000313" key="19">
    <source>
        <dbReference type="EMBL" id="AMW05707.1"/>
    </source>
</evidence>
<feature type="domain" description="Polysaccharide export protein N-terminal" evidence="16">
    <location>
        <begin position="161"/>
        <end position="225"/>
    </location>
</feature>
<name>A0A143BKZ3_9BACT</name>
<dbReference type="Pfam" id="PF02563">
    <property type="entry name" value="Poly_export"/>
    <property type="match status" value="1"/>
</dbReference>
<protein>
    <recommendedName>
        <fullName evidence="21">Soluble ligand binding domain-containing protein</fullName>
    </recommendedName>
</protein>
<dbReference type="STRING" id="1379270.GEMMAAP_14675"/>
<evidence type="ECO:0000256" key="2">
    <source>
        <dbReference type="ARBA" id="ARBA00009450"/>
    </source>
</evidence>
<evidence type="ECO:0000256" key="5">
    <source>
        <dbReference type="ARBA" id="ARBA00022597"/>
    </source>
</evidence>